<evidence type="ECO:0000256" key="2">
    <source>
        <dbReference type="ARBA" id="ARBA00022723"/>
    </source>
</evidence>
<evidence type="ECO:0000313" key="7">
    <source>
        <dbReference type="EMBL" id="NHO66372.1"/>
    </source>
</evidence>
<dbReference type="EMBL" id="JAAONZ010000009">
    <property type="protein sequence ID" value="NHO66372.1"/>
    <property type="molecule type" value="Genomic_DNA"/>
</dbReference>
<evidence type="ECO:0000256" key="1">
    <source>
        <dbReference type="ARBA" id="ARBA00008779"/>
    </source>
</evidence>
<dbReference type="PANTHER" id="PTHR42693:SF33">
    <property type="entry name" value="ARYLSULFATASE"/>
    <property type="match status" value="1"/>
</dbReference>
<dbReference type="Gene3D" id="3.30.1120.10">
    <property type="match status" value="1"/>
</dbReference>
<keyword evidence="3" id="KW-0378">Hydrolase</keyword>
<name>A0A9E5JT53_9GAMM</name>
<evidence type="ECO:0000256" key="4">
    <source>
        <dbReference type="ARBA" id="ARBA00022837"/>
    </source>
</evidence>
<comment type="caution">
    <text evidence="7">The sequence shown here is derived from an EMBL/GenBank/DDBJ whole genome shotgun (WGS) entry which is preliminary data.</text>
</comment>
<accession>A0A9E5JT53</accession>
<reference evidence="7" key="1">
    <citation type="submission" date="2020-03" db="EMBL/GenBank/DDBJ databases">
        <authorList>
            <person name="Guo F."/>
        </authorList>
    </citation>
    <scope>NUCLEOTIDE SEQUENCE</scope>
    <source>
        <strain evidence="7">JCM 30134</strain>
    </source>
</reference>
<feature type="chain" id="PRO_5038455588" evidence="5">
    <location>
        <begin position="22"/>
        <end position="530"/>
    </location>
</feature>
<keyword evidence="4" id="KW-0106">Calcium</keyword>
<dbReference type="PROSITE" id="PS00149">
    <property type="entry name" value="SULFATASE_2"/>
    <property type="match status" value="1"/>
</dbReference>
<dbReference type="CDD" id="cd16025">
    <property type="entry name" value="PAS_like"/>
    <property type="match status" value="1"/>
</dbReference>
<keyword evidence="5" id="KW-0732">Signal</keyword>
<dbReference type="Gene3D" id="3.40.720.10">
    <property type="entry name" value="Alkaline Phosphatase, subunit A"/>
    <property type="match status" value="1"/>
</dbReference>
<gene>
    <name evidence="7" type="ORF">G8770_12560</name>
</gene>
<dbReference type="InterPro" id="IPR050738">
    <property type="entry name" value="Sulfatase"/>
</dbReference>
<dbReference type="Proteomes" id="UP000787472">
    <property type="component" value="Unassembled WGS sequence"/>
</dbReference>
<dbReference type="GO" id="GO:0004065">
    <property type="term" value="F:arylsulfatase activity"/>
    <property type="evidence" value="ECO:0007669"/>
    <property type="project" value="TreeGrafter"/>
</dbReference>
<evidence type="ECO:0000256" key="3">
    <source>
        <dbReference type="ARBA" id="ARBA00022801"/>
    </source>
</evidence>
<dbReference type="SUPFAM" id="SSF53649">
    <property type="entry name" value="Alkaline phosphatase-like"/>
    <property type="match status" value="1"/>
</dbReference>
<organism evidence="7 8">
    <name type="scientific">Pseudomaricurvus hydrocarbonicus</name>
    <dbReference type="NCBI Taxonomy" id="1470433"/>
    <lineage>
        <taxon>Bacteria</taxon>
        <taxon>Pseudomonadati</taxon>
        <taxon>Pseudomonadota</taxon>
        <taxon>Gammaproteobacteria</taxon>
        <taxon>Cellvibrionales</taxon>
        <taxon>Cellvibrionaceae</taxon>
        <taxon>Pseudomaricurvus</taxon>
    </lineage>
</organism>
<dbReference type="InterPro" id="IPR000917">
    <property type="entry name" value="Sulfatase_N"/>
</dbReference>
<dbReference type="PROSITE" id="PS00523">
    <property type="entry name" value="SULFATASE_1"/>
    <property type="match status" value="1"/>
</dbReference>
<feature type="signal peptide" evidence="5">
    <location>
        <begin position="1"/>
        <end position="21"/>
    </location>
</feature>
<dbReference type="Pfam" id="PF00884">
    <property type="entry name" value="Sulfatase"/>
    <property type="match status" value="1"/>
</dbReference>
<dbReference type="GO" id="GO:0046872">
    <property type="term" value="F:metal ion binding"/>
    <property type="evidence" value="ECO:0007669"/>
    <property type="project" value="UniProtKB-KW"/>
</dbReference>
<comment type="similarity">
    <text evidence="1">Belongs to the sulfatase family.</text>
</comment>
<dbReference type="RefSeq" id="WP_167187060.1">
    <property type="nucleotide sequence ID" value="NZ_JAAONZ010000009.1"/>
</dbReference>
<sequence>MNKCIWIVNVILSLFLTSAFAESRRPNVLLVVADDLGYTDLGSFGGEIETPNLDVLAKSGLRLSQFYTAATCSPTRAMLMTGVDHHKVGLGTMAEALAPNQRGKLGYEGHLNDRAAFLPNVFADAGYRTLMSGKWHLGHDEAHSPTARGFHKSFALLDGGAGHFSDLGIASMHAAYRENGEPVTLPDDFYSSRFYTDKMIEYIETERESGKPFFGYLAYTAPHWPLQAPDASIAKYKNRYAQGYDQLHRQRVKNAKALGLTSDAAATAPRQPGQKPWQELTQEEQKIEQRTMEIYAAMVDDMDRHFGRLINYLKDIGELDSTIIFFMSDNGAEGANLDKKYKRFRQHVETCCDNRYENMGKANSYLFQGPNWARASVGPARDYKGSVSEGGIHAPAFVWYSGMQNAHSISDQFVTVKDVLPTLLDLASIPLPSGKELSVEGRLFLTSSQNVSADMGWELFGGKAYRQGHWKLVHRSPMQGGKGWQLYNLKNDPLEQSDLSEQHPQKLQNMMQLWQDYEKRNQLIYPTFKH</sequence>
<dbReference type="InterPro" id="IPR024607">
    <property type="entry name" value="Sulfatase_CS"/>
</dbReference>
<dbReference type="InterPro" id="IPR017850">
    <property type="entry name" value="Alkaline_phosphatase_core_sf"/>
</dbReference>
<keyword evidence="2" id="KW-0479">Metal-binding</keyword>
<dbReference type="PANTHER" id="PTHR42693">
    <property type="entry name" value="ARYLSULFATASE FAMILY MEMBER"/>
    <property type="match status" value="1"/>
</dbReference>
<keyword evidence="8" id="KW-1185">Reference proteome</keyword>
<dbReference type="AlphaFoldDB" id="A0A9E5JT53"/>
<evidence type="ECO:0000313" key="8">
    <source>
        <dbReference type="Proteomes" id="UP000787472"/>
    </source>
</evidence>
<evidence type="ECO:0000259" key="6">
    <source>
        <dbReference type="Pfam" id="PF00884"/>
    </source>
</evidence>
<protein>
    <submittedName>
        <fullName evidence="7">Arylsulfatase</fullName>
    </submittedName>
</protein>
<evidence type="ECO:0000256" key="5">
    <source>
        <dbReference type="SAM" id="SignalP"/>
    </source>
</evidence>
<proteinExistence type="inferred from homology"/>
<feature type="domain" description="Sulfatase N-terminal" evidence="6">
    <location>
        <begin position="26"/>
        <end position="428"/>
    </location>
</feature>